<comment type="caution">
    <text evidence="1">The sequence shown here is derived from an EMBL/GenBank/DDBJ whole genome shotgun (WGS) entry which is preliminary data.</text>
</comment>
<dbReference type="InterPro" id="IPR046939">
    <property type="entry name" value="TPPII_C_sf"/>
</dbReference>
<dbReference type="AlphaFoldDB" id="X6LI09"/>
<evidence type="ECO:0000313" key="2">
    <source>
        <dbReference type="Proteomes" id="UP000023152"/>
    </source>
</evidence>
<dbReference type="Gene3D" id="1.25.40.710">
    <property type="match status" value="1"/>
</dbReference>
<dbReference type="EMBL" id="ASPP01038798">
    <property type="protein sequence ID" value="ETO01254.1"/>
    <property type="molecule type" value="Genomic_DNA"/>
</dbReference>
<accession>X6LI09</accession>
<evidence type="ECO:0000313" key="1">
    <source>
        <dbReference type="EMBL" id="ETO01254.1"/>
    </source>
</evidence>
<gene>
    <name evidence="1" type="ORF">RFI_36185</name>
</gene>
<organism evidence="1 2">
    <name type="scientific">Reticulomyxa filosa</name>
    <dbReference type="NCBI Taxonomy" id="46433"/>
    <lineage>
        <taxon>Eukaryota</taxon>
        <taxon>Sar</taxon>
        <taxon>Rhizaria</taxon>
        <taxon>Retaria</taxon>
        <taxon>Foraminifera</taxon>
        <taxon>Monothalamids</taxon>
        <taxon>Reticulomyxidae</taxon>
        <taxon>Reticulomyxa</taxon>
    </lineage>
</organism>
<proteinExistence type="predicted"/>
<dbReference type="Proteomes" id="UP000023152">
    <property type="component" value="Unassembled WGS sequence"/>
</dbReference>
<keyword evidence="2" id="KW-1185">Reference proteome</keyword>
<name>X6LI09_RETFI</name>
<protein>
    <submittedName>
        <fullName evidence="1">Uncharacterized protein</fullName>
    </submittedName>
</protein>
<sequence>RDIQKRVNFFDDHEKKKCYFHIFAFINKSKILVHVRLIACKSYWIQKLDYLPLLQLQLQVYNKAKPRKDYLKQVVALADELIGQINTTEVAAAAFFGRKAMEKDDSE</sequence>
<feature type="non-terminal residue" evidence="1">
    <location>
        <position position="1"/>
    </location>
</feature>
<reference evidence="1 2" key="1">
    <citation type="journal article" date="2013" name="Curr. Biol.">
        <title>The Genome of the Foraminiferan Reticulomyxa filosa.</title>
        <authorList>
            <person name="Glockner G."/>
            <person name="Hulsmann N."/>
            <person name="Schleicher M."/>
            <person name="Noegel A.A."/>
            <person name="Eichinger L."/>
            <person name="Gallinger C."/>
            <person name="Pawlowski J."/>
            <person name="Sierra R."/>
            <person name="Euteneuer U."/>
            <person name="Pillet L."/>
            <person name="Moustafa A."/>
            <person name="Platzer M."/>
            <person name="Groth M."/>
            <person name="Szafranski K."/>
            <person name="Schliwa M."/>
        </authorList>
    </citation>
    <scope>NUCLEOTIDE SEQUENCE [LARGE SCALE GENOMIC DNA]</scope>
</reference>